<dbReference type="GO" id="GO:0030976">
    <property type="term" value="F:thiamine pyrophosphate binding"/>
    <property type="evidence" value="ECO:0007669"/>
    <property type="project" value="InterPro"/>
</dbReference>
<dbReference type="Proteomes" id="UP000186535">
    <property type="component" value="Unassembled WGS sequence"/>
</dbReference>
<gene>
    <name evidence="7" type="ORF">BJR07_22390</name>
</gene>
<dbReference type="InterPro" id="IPR029061">
    <property type="entry name" value="THDP-binding"/>
</dbReference>
<evidence type="ECO:0000259" key="4">
    <source>
        <dbReference type="Pfam" id="PF00205"/>
    </source>
</evidence>
<feature type="domain" description="Thiamine pyrophosphate enzyme N-terminal TPP-binding" evidence="6">
    <location>
        <begin position="5"/>
        <end position="118"/>
    </location>
</feature>
<comment type="similarity">
    <text evidence="1 3">Belongs to the TPP enzyme family.</text>
</comment>
<dbReference type="CDD" id="cd07039">
    <property type="entry name" value="TPP_PYR_POX"/>
    <property type="match status" value="1"/>
</dbReference>
<evidence type="ECO:0000256" key="1">
    <source>
        <dbReference type="ARBA" id="ARBA00007812"/>
    </source>
</evidence>
<dbReference type="RefSeq" id="WP_073518319.1">
    <property type="nucleotide sequence ID" value="NZ_MPOM01000008.1"/>
</dbReference>
<dbReference type="FunFam" id="3.40.50.970:FF:000007">
    <property type="entry name" value="Acetolactate synthase"/>
    <property type="match status" value="1"/>
</dbReference>
<dbReference type="PANTHER" id="PTHR42981:SF2">
    <property type="entry name" value="PYRUVATE DEHYDROGENASE [UBIQUINONE]"/>
    <property type="match status" value="1"/>
</dbReference>
<feature type="domain" description="Thiamine pyrophosphate enzyme TPP-binding" evidence="5">
    <location>
        <begin position="381"/>
        <end position="526"/>
    </location>
</feature>
<dbReference type="AlphaFoldDB" id="A0A1C4CER8"/>
<keyword evidence="7" id="KW-0670">Pyruvate</keyword>
<organism evidence="7 8">
    <name type="scientific">Bacillus cereus</name>
    <dbReference type="NCBI Taxonomy" id="1396"/>
    <lineage>
        <taxon>Bacteria</taxon>
        <taxon>Bacillati</taxon>
        <taxon>Bacillota</taxon>
        <taxon>Bacilli</taxon>
        <taxon>Bacillales</taxon>
        <taxon>Bacillaceae</taxon>
        <taxon>Bacillus</taxon>
        <taxon>Bacillus cereus group</taxon>
    </lineage>
</organism>
<dbReference type="GO" id="GO:0000287">
    <property type="term" value="F:magnesium ion binding"/>
    <property type="evidence" value="ECO:0007669"/>
    <property type="project" value="InterPro"/>
</dbReference>
<evidence type="ECO:0000256" key="2">
    <source>
        <dbReference type="ARBA" id="ARBA00023052"/>
    </source>
</evidence>
<dbReference type="InterPro" id="IPR012001">
    <property type="entry name" value="Thiamin_PyroP_enz_TPP-bd_dom"/>
</dbReference>
<dbReference type="Gene3D" id="3.40.50.970">
    <property type="match status" value="2"/>
</dbReference>
<protein>
    <submittedName>
        <fullName evidence="7">Pyruvate oxidase</fullName>
    </submittedName>
</protein>
<dbReference type="SUPFAM" id="SSF52467">
    <property type="entry name" value="DHS-like NAD/FAD-binding domain"/>
    <property type="match status" value="1"/>
</dbReference>
<reference evidence="7 8" key="1">
    <citation type="submission" date="2016-11" db="EMBL/GenBank/DDBJ databases">
        <title>Identification of Bacillus cereus isolated from egg-white.</title>
        <authorList>
            <person name="Soni A."/>
            <person name="Oey I."/>
            <person name="Silcock P."/>
            <person name="Bremer P."/>
        </authorList>
    </citation>
    <scope>NUCLEOTIDE SEQUENCE [LARGE SCALE GENOMIC DNA]</scope>
    <source>
        <strain evidence="7 8">NZAS03</strain>
    </source>
</reference>
<dbReference type="InterPro" id="IPR029035">
    <property type="entry name" value="DHS-like_NAD/FAD-binding_dom"/>
</dbReference>
<name>A0A1C4CER8_BACCE</name>
<evidence type="ECO:0000256" key="3">
    <source>
        <dbReference type="RuleBase" id="RU362132"/>
    </source>
</evidence>
<proteinExistence type="inferred from homology"/>
<sequence>MFEKTAGEALVDLLIDWGVEHIYGMPGDSINSIIEALRKKQDKIKFIQVRHEEAGALAAAAYAKLTGKLGVCMAIAGPGAIHLLNGLYDAKLDKAPVLAISGQVETDLLGTDFFQEVNLERLFDDVAVYNQRIMSAEQLPAVVNQAIRMAYTKKGVSVLTIPDDVPKFEVKNGARVTNTSFTLPELFPQEEDLHAAKLAINEAKKPVILAGKGAKHARESLLTFAEHIGAPIVLTLPAKGIIPDEHPLCIGGLGLIGTKPSYDAMKHADTLIMIGTSYPFTGFLPENAKTIHIDTDPAQIGKRYVTDIGLAGDADKTLKWLIENVEKHEDHSFLKHHQEMMKKWEEKLHNQEDDTATPIKPQRVMHALQQVAHDDAILSVDVGNVTVWTARHFRMTNQQFIISSWLATLGCGLPGALAGKIAFPNKQVFAVCGDGGFGMTMNDFVTAVKYKLPIVVVVLNNNKIAMIKFEQEVMGNIEFGTDLTNPDFAKYAEACGGIGYRVEHIDELLPAFENAVKQNKPCIIDVVVDANEAPMPAKITFGQAAGYTKHMIKELFEEGKIDLPPL</sequence>
<dbReference type="EMBL" id="MPON01000010">
    <property type="protein sequence ID" value="OKA34278.1"/>
    <property type="molecule type" value="Genomic_DNA"/>
</dbReference>
<dbReference type="PROSITE" id="PS00187">
    <property type="entry name" value="TPP_ENZYMES"/>
    <property type="match status" value="1"/>
</dbReference>
<dbReference type="Gene3D" id="3.40.50.1220">
    <property type="entry name" value="TPP-binding domain"/>
    <property type="match status" value="1"/>
</dbReference>
<dbReference type="Pfam" id="PF02775">
    <property type="entry name" value="TPP_enzyme_C"/>
    <property type="match status" value="1"/>
</dbReference>
<dbReference type="SUPFAM" id="SSF52518">
    <property type="entry name" value="Thiamin diphosphate-binding fold (THDP-binding)"/>
    <property type="match status" value="2"/>
</dbReference>
<dbReference type="Pfam" id="PF00205">
    <property type="entry name" value="TPP_enzyme_M"/>
    <property type="match status" value="1"/>
</dbReference>
<dbReference type="InterPro" id="IPR047211">
    <property type="entry name" value="POXB-like"/>
</dbReference>
<evidence type="ECO:0000259" key="5">
    <source>
        <dbReference type="Pfam" id="PF02775"/>
    </source>
</evidence>
<dbReference type="Pfam" id="PF02776">
    <property type="entry name" value="TPP_enzyme_N"/>
    <property type="match status" value="1"/>
</dbReference>
<dbReference type="NCBIfam" id="NF006377">
    <property type="entry name" value="PRK08611.1"/>
    <property type="match status" value="1"/>
</dbReference>
<dbReference type="PANTHER" id="PTHR42981">
    <property type="entry name" value="PYRUVATE DEHYDROGENASE [UBIQUINONE]"/>
    <property type="match status" value="1"/>
</dbReference>
<evidence type="ECO:0000259" key="6">
    <source>
        <dbReference type="Pfam" id="PF02776"/>
    </source>
</evidence>
<accession>A0A1C4CER8</accession>
<dbReference type="InterPro" id="IPR047212">
    <property type="entry name" value="TPP_POXB-like"/>
</dbReference>
<keyword evidence="2 3" id="KW-0786">Thiamine pyrophosphate</keyword>
<evidence type="ECO:0000313" key="7">
    <source>
        <dbReference type="EMBL" id="OKA34278.1"/>
    </source>
</evidence>
<comment type="caution">
    <text evidence="7">The sequence shown here is derived from an EMBL/GenBank/DDBJ whole genome shotgun (WGS) entry which is preliminary data.</text>
</comment>
<dbReference type="InterPro" id="IPR011766">
    <property type="entry name" value="TPP_enzyme_TPP-bd"/>
</dbReference>
<dbReference type="InterPro" id="IPR012000">
    <property type="entry name" value="Thiamin_PyroP_enz_cen_dom"/>
</dbReference>
<dbReference type="InterPro" id="IPR047210">
    <property type="entry name" value="TPP_PYR_POXB-like"/>
</dbReference>
<dbReference type="InterPro" id="IPR000399">
    <property type="entry name" value="TPP-bd_CS"/>
</dbReference>
<dbReference type="GO" id="GO:0003824">
    <property type="term" value="F:catalytic activity"/>
    <property type="evidence" value="ECO:0007669"/>
    <property type="project" value="InterPro"/>
</dbReference>
<evidence type="ECO:0000313" key="8">
    <source>
        <dbReference type="Proteomes" id="UP000186535"/>
    </source>
</evidence>
<dbReference type="CDD" id="cd02014">
    <property type="entry name" value="TPP_POX"/>
    <property type="match status" value="1"/>
</dbReference>
<feature type="domain" description="Thiamine pyrophosphate enzyme central" evidence="4">
    <location>
        <begin position="196"/>
        <end position="320"/>
    </location>
</feature>